<dbReference type="PROSITE" id="PS51257">
    <property type="entry name" value="PROKAR_LIPOPROTEIN"/>
    <property type="match status" value="1"/>
</dbReference>
<proteinExistence type="predicted"/>
<accession>A0ABD1E152</accession>
<dbReference type="CDD" id="cd23992">
    <property type="entry name" value="PBP_GOBP"/>
    <property type="match status" value="1"/>
</dbReference>
<dbReference type="InterPro" id="IPR036728">
    <property type="entry name" value="PBP_GOBP_sf"/>
</dbReference>
<name>A0ABD1E152_HYPHA</name>
<evidence type="ECO:0000313" key="3">
    <source>
        <dbReference type="Proteomes" id="UP001566132"/>
    </source>
</evidence>
<dbReference type="AlphaFoldDB" id="A0ABD1E152"/>
<gene>
    <name evidence="2" type="ORF">ABEB36_014877</name>
</gene>
<dbReference type="Proteomes" id="UP001566132">
    <property type="component" value="Unassembled WGS sequence"/>
</dbReference>
<evidence type="ECO:0000256" key="1">
    <source>
        <dbReference type="SAM" id="SignalP"/>
    </source>
</evidence>
<sequence length="135" mass="15863">MFVFKIFFFIFILLTFSCNVLTADPDSNNETPLPAMFSEITSEYLKQCHEETGVSFEEVRQRHESHKEPSEQDLCFKKCLMTKSGILDENGKTNWDKIKEKIPDNLKNDMQTCLQKAEPIIECKDIENMKKCYRH</sequence>
<keyword evidence="3" id="KW-1185">Reference proteome</keyword>
<feature type="signal peptide" evidence="1">
    <location>
        <begin position="1"/>
        <end position="22"/>
    </location>
</feature>
<dbReference type="Gene3D" id="1.10.238.20">
    <property type="entry name" value="Pheromone/general odorant binding protein domain"/>
    <property type="match status" value="1"/>
</dbReference>
<dbReference type="EMBL" id="JBDJPC010000014">
    <property type="protein sequence ID" value="KAL1488403.1"/>
    <property type="molecule type" value="Genomic_DNA"/>
</dbReference>
<keyword evidence="1" id="KW-0732">Signal</keyword>
<dbReference type="InterPro" id="IPR006170">
    <property type="entry name" value="PBP/GOBP"/>
</dbReference>
<protein>
    <submittedName>
        <fullName evidence="2">Uncharacterized protein</fullName>
    </submittedName>
</protein>
<evidence type="ECO:0000313" key="2">
    <source>
        <dbReference type="EMBL" id="KAL1488403.1"/>
    </source>
</evidence>
<dbReference type="Pfam" id="PF01395">
    <property type="entry name" value="PBP_GOBP"/>
    <property type="match status" value="1"/>
</dbReference>
<comment type="caution">
    <text evidence="2">The sequence shown here is derived from an EMBL/GenBank/DDBJ whole genome shotgun (WGS) entry which is preliminary data.</text>
</comment>
<organism evidence="2 3">
    <name type="scientific">Hypothenemus hampei</name>
    <name type="common">Coffee berry borer</name>
    <dbReference type="NCBI Taxonomy" id="57062"/>
    <lineage>
        <taxon>Eukaryota</taxon>
        <taxon>Metazoa</taxon>
        <taxon>Ecdysozoa</taxon>
        <taxon>Arthropoda</taxon>
        <taxon>Hexapoda</taxon>
        <taxon>Insecta</taxon>
        <taxon>Pterygota</taxon>
        <taxon>Neoptera</taxon>
        <taxon>Endopterygota</taxon>
        <taxon>Coleoptera</taxon>
        <taxon>Polyphaga</taxon>
        <taxon>Cucujiformia</taxon>
        <taxon>Curculionidae</taxon>
        <taxon>Scolytinae</taxon>
        <taxon>Hypothenemus</taxon>
    </lineage>
</organism>
<reference evidence="2 3" key="1">
    <citation type="submission" date="2024-05" db="EMBL/GenBank/DDBJ databases">
        <title>Genetic variation in Jamaican populations of the coffee berry borer (Hypothenemus hampei).</title>
        <authorList>
            <person name="Errbii M."/>
            <person name="Myrie A."/>
        </authorList>
    </citation>
    <scope>NUCLEOTIDE SEQUENCE [LARGE SCALE GENOMIC DNA]</scope>
    <source>
        <strain evidence="2">JA-Hopewell-2020-01-JO</strain>
        <tissue evidence="2">Whole body</tissue>
    </source>
</reference>
<dbReference type="SUPFAM" id="SSF47565">
    <property type="entry name" value="Insect pheromone/odorant-binding proteins"/>
    <property type="match status" value="1"/>
</dbReference>
<feature type="chain" id="PRO_5044790179" evidence="1">
    <location>
        <begin position="23"/>
        <end position="135"/>
    </location>
</feature>